<dbReference type="KEGG" id="ido:I598_0690"/>
<feature type="transmembrane region" description="Helical" evidence="1">
    <location>
        <begin position="77"/>
        <end position="94"/>
    </location>
</feature>
<keyword evidence="1" id="KW-1133">Transmembrane helix</keyword>
<feature type="transmembrane region" description="Helical" evidence="1">
    <location>
        <begin position="137"/>
        <end position="159"/>
    </location>
</feature>
<accession>A0A168ENJ7</accession>
<proteinExistence type="predicted"/>
<keyword evidence="1" id="KW-0812">Transmembrane</keyword>
<keyword evidence="3" id="KW-1185">Reference proteome</keyword>
<evidence type="ECO:0000313" key="2">
    <source>
        <dbReference type="EMBL" id="ANC30268.1"/>
    </source>
</evidence>
<organism evidence="2 3">
    <name type="scientific">Isoptericola dokdonensis DS-3</name>
    <dbReference type="NCBI Taxonomy" id="1300344"/>
    <lineage>
        <taxon>Bacteria</taxon>
        <taxon>Bacillati</taxon>
        <taxon>Actinomycetota</taxon>
        <taxon>Actinomycetes</taxon>
        <taxon>Micrococcales</taxon>
        <taxon>Promicromonosporaceae</taxon>
        <taxon>Isoptericola</taxon>
    </lineage>
</organism>
<name>A0A168ENJ7_9MICO</name>
<feature type="transmembrane region" description="Helical" evidence="1">
    <location>
        <begin position="106"/>
        <end position="125"/>
    </location>
</feature>
<dbReference type="InterPro" id="IPR009339">
    <property type="entry name" value="DUF998"/>
</dbReference>
<sequence length="190" mass="19112">MTVLVLLGASLGCLACAPLVLPDSYDVVRHTVADATAQGVPGGWLARTGLALLGVAVLALAAWSVDRWSSVARAAHGVYGTAVVLLAVFAPLAWDGRPGSQVEATWHAVLAAVAVGAFVAGVVAVRVGRGTPAGAPGVVDVLVVAAVVVPAAASLTMAATSGVTERLLFAAAYLWYGVQTARRPVVDRPA</sequence>
<evidence type="ECO:0008006" key="4">
    <source>
        <dbReference type="Google" id="ProtNLM"/>
    </source>
</evidence>
<dbReference type="PATRIC" id="fig|1300344.3.peg.693"/>
<dbReference type="AlphaFoldDB" id="A0A168ENJ7"/>
<reference evidence="2 3" key="1">
    <citation type="submission" date="2016-01" db="EMBL/GenBank/DDBJ databases">
        <title>Complete genome sequence of a soil Actinobacterium, Isoptericola dokdonensis DS-3.</title>
        <authorList>
            <person name="Kwon S.-K."/>
            <person name="Kim J.F."/>
        </authorList>
    </citation>
    <scope>NUCLEOTIDE SEQUENCE [LARGE SCALE GENOMIC DNA]</scope>
    <source>
        <strain evidence="2 3">DS-3</strain>
    </source>
</reference>
<gene>
    <name evidence="2" type="ORF">I598_0690</name>
</gene>
<protein>
    <recommendedName>
        <fullName evidence="4">DUF998 domain-containing protein</fullName>
    </recommendedName>
</protein>
<keyword evidence="1" id="KW-0472">Membrane</keyword>
<dbReference type="Proteomes" id="UP000076794">
    <property type="component" value="Chromosome"/>
</dbReference>
<evidence type="ECO:0000313" key="3">
    <source>
        <dbReference type="Proteomes" id="UP000076794"/>
    </source>
</evidence>
<dbReference type="EMBL" id="CP014209">
    <property type="protein sequence ID" value="ANC30268.1"/>
    <property type="molecule type" value="Genomic_DNA"/>
</dbReference>
<evidence type="ECO:0000256" key="1">
    <source>
        <dbReference type="SAM" id="Phobius"/>
    </source>
</evidence>
<dbReference type="Pfam" id="PF06197">
    <property type="entry name" value="DUF998"/>
    <property type="match status" value="1"/>
</dbReference>
<feature type="transmembrane region" description="Helical" evidence="1">
    <location>
        <begin position="46"/>
        <end position="65"/>
    </location>
</feature>